<dbReference type="EMBL" id="ML170166">
    <property type="protein sequence ID" value="TDL24614.1"/>
    <property type="molecule type" value="Genomic_DNA"/>
</dbReference>
<feature type="region of interest" description="Disordered" evidence="1">
    <location>
        <begin position="31"/>
        <end position="59"/>
    </location>
</feature>
<evidence type="ECO:0000313" key="2">
    <source>
        <dbReference type="EMBL" id="TDL24614.1"/>
    </source>
</evidence>
<protein>
    <submittedName>
        <fullName evidence="2">Uncharacterized protein</fullName>
    </submittedName>
</protein>
<organism evidence="2 3">
    <name type="scientific">Rickenella mellea</name>
    <dbReference type="NCBI Taxonomy" id="50990"/>
    <lineage>
        <taxon>Eukaryota</taxon>
        <taxon>Fungi</taxon>
        <taxon>Dikarya</taxon>
        <taxon>Basidiomycota</taxon>
        <taxon>Agaricomycotina</taxon>
        <taxon>Agaricomycetes</taxon>
        <taxon>Hymenochaetales</taxon>
        <taxon>Rickenellaceae</taxon>
        <taxon>Rickenella</taxon>
    </lineage>
</organism>
<gene>
    <name evidence="2" type="ORF">BD410DRAFT_786136</name>
</gene>
<name>A0A4Y7QAJ4_9AGAM</name>
<accession>A0A4Y7QAJ4</accession>
<dbReference type="AlphaFoldDB" id="A0A4Y7QAJ4"/>
<sequence>MSTDTDTTRFLDTLAHLCIHKEQKPVTAVSTTLPAGNMPSYPPRCRERRSPQKGPTLSSRFVDPIAKLTDCLSTSTSNAYRKIQSKILMNACRHSNRKIGPKLQQRIKKSEDFYTWFQTRSGARANFHKTQGNFRTPPPSSKSNYTCTEAGHESTLLCCI</sequence>
<dbReference type="Proteomes" id="UP000294933">
    <property type="component" value="Unassembled WGS sequence"/>
</dbReference>
<proteinExistence type="predicted"/>
<reference evidence="2 3" key="1">
    <citation type="submission" date="2018-06" db="EMBL/GenBank/DDBJ databases">
        <title>A transcriptomic atlas of mushroom development highlights an independent origin of complex multicellularity.</title>
        <authorList>
            <consortium name="DOE Joint Genome Institute"/>
            <person name="Krizsan K."/>
            <person name="Almasi E."/>
            <person name="Merenyi Z."/>
            <person name="Sahu N."/>
            <person name="Viragh M."/>
            <person name="Koszo T."/>
            <person name="Mondo S."/>
            <person name="Kiss B."/>
            <person name="Balint B."/>
            <person name="Kues U."/>
            <person name="Barry K."/>
            <person name="Hegedus J.C."/>
            <person name="Henrissat B."/>
            <person name="Johnson J."/>
            <person name="Lipzen A."/>
            <person name="Ohm R."/>
            <person name="Nagy I."/>
            <person name="Pangilinan J."/>
            <person name="Yan J."/>
            <person name="Xiong Y."/>
            <person name="Grigoriev I.V."/>
            <person name="Hibbett D.S."/>
            <person name="Nagy L.G."/>
        </authorList>
    </citation>
    <scope>NUCLEOTIDE SEQUENCE [LARGE SCALE GENOMIC DNA]</scope>
    <source>
        <strain evidence="2 3">SZMC22713</strain>
    </source>
</reference>
<feature type="non-terminal residue" evidence="2">
    <location>
        <position position="160"/>
    </location>
</feature>
<keyword evidence="3" id="KW-1185">Reference proteome</keyword>
<dbReference type="VEuPathDB" id="FungiDB:BD410DRAFT_786136"/>
<evidence type="ECO:0000313" key="3">
    <source>
        <dbReference type="Proteomes" id="UP000294933"/>
    </source>
</evidence>
<evidence type="ECO:0000256" key="1">
    <source>
        <dbReference type="SAM" id="MobiDB-lite"/>
    </source>
</evidence>